<evidence type="ECO:0000256" key="2">
    <source>
        <dbReference type="ARBA" id="ARBA00022448"/>
    </source>
</evidence>
<evidence type="ECO:0000256" key="3">
    <source>
        <dbReference type="ARBA" id="ARBA00022452"/>
    </source>
</evidence>
<comment type="caution">
    <text evidence="10">The sequence shown here is derived from an EMBL/GenBank/DDBJ whole genome shotgun (WGS) entry which is preliminary data.</text>
</comment>
<keyword evidence="8" id="KW-0732">Signal</keyword>
<keyword evidence="4 7" id="KW-0812">Transmembrane</keyword>
<dbReference type="NCBIfam" id="TIGR04056">
    <property type="entry name" value="OMP_RagA_SusC"/>
    <property type="match status" value="1"/>
</dbReference>
<feature type="signal peptide" evidence="8">
    <location>
        <begin position="1"/>
        <end position="22"/>
    </location>
</feature>
<dbReference type="GeneID" id="93537096"/>
<dbReference type="InterPro" id="IPR012910">
    <property type="entry name" value="Plug_dom"/>
</dbReference>
<dbReference type="EMBL" id="AEPD01000043">
    <property type="protein sequence ID" value="EFU29564.1"/>
    <property type="molecule type" value="Genomic_DNA"/>
</dbReference>
<keyword evidence="6 7" id="KW-0998">Cell outer membrane</keyword>
<evidence type="ECO:0000259" key="9">
    <source>
        <dbReference type="Pfam" id="PF07715"/>
    </source>
</evidence>
<evidence type="ECO:0000256" key="6">
    <source>
        <dbReference type="ARBA" id="ARBA00023237"/>
    </source>
</evidence>
<comment type="subcellular location">
    <subcellularLocation>
        <location evidence="1 7">Cell outer membrane</location>
        <topology evidence="1 7">Multi-pass membrane protein</topology>
    </subcellularLocation>
</comment>
<keyword evidence="5 7" id="KW-0472">Membrane</keyword>
<proteinExistence type="inferred from homology"/>
<comment type="similarity">
    <text evidence="7">Belongs to the TonB-dependent receptor family.</text>
</comment>
<evidence type="ECO:0000313" key="10">
    <source>
        <dbReference type="EMBL" id="EFU29564.1"/>
    </source>
</evidence>
<dbReference type="STRING" id="873513.HMPREF6485_2432"/>
<dbReference type="eggNOG" id="COG1629">
    <property type="taxonomic scope" value="Bacteria"/>
</dbReference>
<dbReference type="NCBIfam" id="TIGR04057">
    <property type="entry name" value="SusC_RagA_signa"/>
    <property type="match status" value="1"/>
</dbReference>
<dbReference type="SUPFAM" id="SSF56935">
    <property type="entry name" value="Porins"/>
    <property type="match status" value="1"/>
</dbReference>
<keyword evidence="3 7" id="KW-1134">Transmembrane beta strand</keyword>
<gene>
    <name evidence="10" type="ORF">HMPREF6485_2432</name>
</gene>
<sequence>MSKRLFLYLLFAVLLSASTAWAQTTTPARADVVKGRVLDAGGEALIGAQICWKGTKIMTVTDINGEFSIRRDAASPVLVVSYIGYKSKETKVGKDQTNISISMSDDAQNLDEIVVVGYGLQKKAAITGSVEAIKAEDILMIPTANLDQSITGQVAGLQVMQTTGDPSTAKEASIHIRGINSAPLLVIDGVPRFGTNTSDGEMRLSDLSPDDIESVTILKDAAAAAVYGSRAANGVILVKTKRATGNKKVRISYRGQSNMQEATHLPKFLNGYEFALLRNRAVDNTPGTTVEKYTDEQLEQIKNHSNPNVYGDEDLLSHLKTHGHTMTHSLSASGGNDGLNYYLSFGYADSKGLYSGVGRRRLNYMAKLDAKLSKRLTLAVDMSGTRTNSKNSSYTTLNSAYAYSPLQVTRFTNGQLASINGGNPLININGLGGYITDKTKMNTITVNLNWELPWVKGLSAYVRSTFDDNNTVESTFNKPVTLYTYDADKDTYTTDPNTVYPTAKVTLRQNDGFFESQLYEAGLNYNHTFSAKHDVEGTLIANYQRTHNQFMNGVNLDKSIFPETMGTAQKANLVGNEFRNQRASVIGRAKYGYANKYFAEFSFRVDGSNNFRPGKRWGFFPSLSGAWVVSNEGFFRSWKQNAISNLKFRASTGWLGNDGLVNSYSYLKTYMESPNRGYDIGGNFTPGIGLTTGGYPNPNLTWGKTHDWNVGTDIGLWDGRIGITFETFLRYETDKITSAPNYLYPPSTGVEGNVPSVNFAKLKAWGWDLTVNHKNTVGKLKYNVGITLSKSADKYLDFGDESKQLPNLRRKGTSSMVWTMYQAAGIFKSQEEIDHHDVDQDGQGNATLEPGDIKYVDQNGDHVLDSKDRIYVKNSSYPDMDFALRLGTSYKGFFLNVLFQGEFGYKQNINEYYTLDNGTLQKFQQYHLTETWTEDTPNARYPRIKFATTNDNNRKASTFWIQDCNFMRLKMLNVGYAFPAAMLKHIGLSTASIAVQASNLFTISNLEDMDPESLRGYPIQRSYGVTLNLGF</sequence>
<reference evidence="10 11" key="1">
    <citation type="submission" date="2010-10" db="EMBL/GenBank/DDBJ databases">
        <authorList>
            <person name="Muzny D."/>
            <person name="Qin X."/>
            <person name="Deng J."/>
            <person name="Jiang H."/>
            <person name="Liu Y."/>
            <person name="Qu J."/>
            <person name="Song X.-Z."/>
            <person name="Zhang L."/>
            <person name="Thornton R."/>
            <person name="Coyle M."/>
            <person name="Francisco L."/>
            <person name="Jackson L."/>
            <person name="Javaid M."/>
            <person name="Korchina V."/>
            <person name="Kovar C."/>
            <person name="Mata R."/>
            <person name="Mathew T."/>
            <person name="Ngo R."/>
            <person name="Nguyen L."/>
            <person name="Nguyen N."/>
            <person name="Okwuonu G."/>
            <person name="Ongeri F."/>
            <person name="Pham C."/>
            <person name="Simmons D."/>
            <person name="Wilczek-Boney K."/>
            <person name="Hale W."/>
            <person name="Jakkamsetti A."/>
            <person name="Pham P."/>
            <person name="Ruth R."/>
            <person name="San Lucas F."/>
            <person name="Warren J."/>
            <person name="Zhang J."/>
            <person name="Zhao Z."/>
            <person name="Zhou C."/>
            <person name="Zhu D."/>
            <person name="Lee S."/>
            <person name="Bess C."/>
            <person name="Blankenburg K."/>
            <person name="Forbes L."/>
            <person name="Fu Q."/>
            <person name="Gubbala S."/>
            <person name="Hirani K."/>
            <person name="Jayaseelan J.C."/>
            <person name="Lara F."/>
            <person name="Munidasa M."/>
            <person name="Palculict T."/>
            <person name="Patil S."/>
            <person name="Pu L.-L."/>
            <person name="Saada N."/>
            <person name="Tang L."/>
            <person name="Weissenberger G."/>
            <person name="Zhu Y."/>
            <person name="Hemphill L."/>
            <person name="Shang Y."/>
            <person name="Youmans B."/>
            <person name="Ayvaz T."/>
            <person name="Ross M."/>
            <person name="Santibanez J."/>
            <person name="Aqrawi P."/>
            <person name="Gross S."/>
            <person name="Joshi V."/>
            <person name="Fowler G."/>
            <person name="Nazareth L."/>
            <person name="Reid J."/>
            <person name="Worley K."/>
            <person name="Petrosino J."/>
            <person name="Highlander S."/>
            <person name="Gibbs R."/>
        </authorList>
    </citation>
    <scope>NUCLEOTIDE SEQUENCE [LARGE SCALE GENOMIC DNA]</scope>
    <source>
        <strain evidence="10 11">ATCC 33574</strain>
    </source>
</reference>
<dbReference type="InterPro" id="IPR023997">
    <property type="entry name" value="TonB-dep_OMP_SusC/RagA_CS"/>
</dbReference>
<dbReference type="SUPFAM" id="SSF49464">
    <property type="entry name" value="Carboxypeptidase regulatory domain-like"/>
    <property type="match status" value="1"/>
</dbReference>
<feature type="chain" id="PRO_5003205383" evidence="8">
    <location>
        <begin position="23"/>
        <end position="1031"/>
    </location>
</feature>
<dbReference type="Gene3D" id="2.60.40.1120">
    <property type="entry name" value="Carboxypeptidase-like, regulatory domain"/>
    <property type="match status" value="1"/>
</dbReference>
<keyword evidence="11" id="KW-1185">Reference proteome</keyword>
<evidence type="ECO:0000256" key="1">
    <source>
        <dbReference type="ARBA" id="ARBA00004571"/>
    </source>
</evidence>
<dbReference type="Gene3D" id="2.170.130.10">
    <property type="entry name" value="TonB-dependent receptor, plug domain"/>
    <property type="match status" value="1"/>
</dbReference>
<evidence type="ECO:0000313" key="11">
    <source>
        <dbReference type="Proteomes" id="UP000003112"/>
    </source>
</evidence>
<dbReference type="Proteomes" id="UP000003112">
    <property type="component" value="Unassembled WGS sequence"/>
</dbReference>
<dbReference type="GO" id="GO:0009279">
    <property type="term" value="C:cell outer membrane"/>
    <property type="evidence" value="ECO:0007669"/>
    <property type="project" value="UniProtKB-SubCell"/>
</dbReference>
<evidence type="ECO:0000256" key="4">
    <source>
        <dbReference type="ARBA" id="ARBA00022692"/>
    </source>
</evidence>
<dbReference type="AlphaFoldDB" id="E6K9Z6"/>
<dbReference type="InterPro" id="IPR008969">
    <property type="entry name" value="CarboxyPept-like_regulatory"/>
</dbReference>
<feature type="domain" description="TonB-dependent receptor plug" evidence="9">
    <location>
        <begin position="123"/>
        <end position="235"/>
    </location>
</feature>
<keyword evidence="2 7" id="KW-0813">Transport</keyword>
<dbReference type="HOGENOM" id="CLU_004317_1_0_10"/>
<protein>
    <submittedName>
        <fullName evidence="10">TonB-linked outer membrane protein, SusC/RagA family</fullName>
    </submittedName>
</protein>
<accession>E6K9Z6</accession>
<evidence type="ECO:0000256" key="5">
    <source>
        <dbReference type="ARBA" id="ARBA00023136"/>
    </source>
</evidence>
<name>E6K9Z6_9BACT</name>
<dbReference type="Gene3D" id="2.40.170.20">
    <property type="entry name" value="TonB-dependent receptor, beta-barrel domain"/>
    <property type="match status" value="1"/>
</dbReference>
<dbReference type="InterPro" id="IPR037066">
    <property type="entry name" value="Plug_dom_sf"/>
</dbReference>
<organism evidence="10 11">
    <name type="scientific">Segatella buccae ATCC 33574</name>
    <dbReference type="NCBI Taxonomy" id="873513"/>
    <lineage>
        <taxon>Bacteria</taxon>
        <taxon>Pseudomonadati</taxon>
        <taxon>Bacteroidota</taxon>
        <taxon>Bacteroidia</taxon>
        <taxon>Bacteroidales</taxon>
        <taxon>Prevotellaceae</taxon>
        <taxon>Segatella</taxon>
    </lineage>
</organism>
<dbReference type="InterPro" id="IPR039426">
    <property type="entry name" value="TonB-dep_rcpt-like"/>
</dbReference>
<dbReference type="Pfam" id="PF13715">
    <property type="entry name" value="CarbopepD_reg_2"/>
    <property type="match status" value="1"/>
</dbReference>
<dbReference type="PROSITE" id="PS52016">
    <property type="entry name" value="TONB_DEPENDENT_REC_3"/>
    <property type="match status" value="1"/>
</dbReference>
<dbReference type="InterPro" id="IPR036942">
    <property type="entry name" value="Beta-barrel_TonB_sf"/>
</dbReference>
<dbReference type="RefSeq" id="WP_004346578.1">
    <property type="nucleotide sequence ID" value="NZ_GL586311.1"/>
</dbReference>
<dbReference type="InterPro" id="IPR023996">
    <property type="entry name" value="TonB-dep_OMP_SusC/RagA"/>
</dbReference>
<evidence type="ECO:0000256" key="7">
    <source>
        <dbReference type="PROSITE-ProRule" id="PRU01360"/>
    </source>
</evidence>
<evidence type="ECO:0000256" key="8">
    <source>
        <dbReference type="SAM" id="SignalP"/>
    </source>
</evidence>
<dbReference type="Pfam" id="PF07715">
    <property type="entry name" value="Plug"/>
    <property type="match status" value="1"/>
</dbReference>